<evidence type="ECO:0000313" key="5">
    <source>
        <dbReference type="Proteomes" id="UP000461670"/>
    </source>
</evidence>
<sequence>MVLLPSASAEAARAVMERIRLAIAALEIQYEGQHLSVTISAGVAVQKSGEDYVATVNRADAALLRAKRRGRNCWDIEP</sequence>
<dbReference type="InterPro" id="IPR000160">
    <property type="entry name" value="GGDEF_dom"/>
</dbReference>
<comment type="catalytic activity">
    <reaction evidence="2">
        <text>2 GTP = 3',3'-c-di-GMP + 2 diphosphate</text>
        <dbReference type="Rhea" id="RHEA:24898"/>
        <dbReference type="ChEBI" id="CHEBI:33019"/>
        <dbReference type="ChEBI" id="CHEBI:37565"/>
        <dbReference type="ChEBI" id="CHEBI:58805"/>
        <dbReference type="EC" id="2.7.7.65"/>
    </reaction>
</comment>
<dbReference type="Gene3D" id="3.30.70.270">
    <property type="match status" value="1"/>
</dbReference>
<dbReference type="PANTHER" id="PTHR45138:SF9">
    <property type="entry name" value="DIGUANYLATE CYCLASE DGCM-RELATED"/>
    <property type="match status" value="1"/>
</dbReference>
<accession>A0A7V8FRE8</accession>
<dbReference type="InterPro" id="IPR050469">
    <property type="entry name" value="Diguanylate_Cyclase"/>
</dbReference>
<dbReference type="GO" id="GO:0043709">
    <property type="term" value="P:cell adhesion involved in single-species biofilm formation"/>
    <property type="evidence" value="ECO:0007669"/>
    <property type="project" value="TreeGrafter"/>
</dbReference>
<comment type="caution">
    <text evidence="4">The sequence shown here is derived from an EMBL/GenBank/DDBJ whole genome shotgun (WGS) entry which is preliminary data.</text>
</comment>
<dbReference type="SUPFAM" id="SSF55073">
    <property type="entry name" value="Nucleotide cyclase"/>
    <property type="match status" value="1"/>
</dbReference>
<dbReference type="EC" id="2.7.7.65" evidence="1"/>
<gene>
    <name evidence="4" type="ORF">GAK30_00684</name>
</gene>
<dbReference type="PROSITE" id="PS50887">
    <property type="entry name" value="GGDEF"/>
    <property type="match status" value="1"/>
</dbReference>
<evidence type="ECO:0000256" key="1">
    <source>
        <dbReference type="ARBA" id="ARBA00012528"/>
    </source>
</evidence>
<proteinExistence type="predicted"/>
<reference evidence="5" key="1">
    <citation type="journal article" date="2020" name="MBio">
        <title>Horizontal gene transfer to a defensive symbiont with a reduced genome amongst a multipartite beetle microbiome.</title>
        <authorList>
            <person name="Waterworth S.C."/>
            <person name="Florez L.V."/>
            <person name="Rees E.R."/>
            <person name="Hertweck C."/>
            <person name="Kaltenpoth M."/>
            <person name="Kwan J.C."/>
        </authorList>
    </citation>
    <scope>NUCLEOTIDE SEQUENCE [LARGE SCALE GENOMIC DNA]</scope>
</reference>
<evidence type="ECO:0000259" key="3">
    <source>
        <dbReference type="PROSITE" id="PS50887"/>
    </source>
</evidence>
<dbReference type="GO" id="GO:0005886">
    <property type="term" value="C:plasma membrane"/>
    <property type="evidence" value="ECO:0007669"/>
    <property type="project" value="TreeGrafter"/>
</dbReference>
<dbReference type="GO" id="GO:0052621">
    <property type="term" value="F:diguanylate cyclase activity"/>
    <property type="evidence" value="ECO:0007669"/>
    <property type="project" value="UniProtKB-EC"/>
</dbReference>
<dbReference type="Proteomes" id="UP000461670">
    <property type="component" value="Unassembled WGS sequence"/>
</dbReference>
<protein>
    <recommendedName>
        <fullName evidence="1">diguanylate cyclase</fullName>
        <ecNumber evidence="1">2.7.7.65</ecNumber>
    </recommendedName>
</protein>
<dbReference type="EMBL" id="WNDQ01000006">
    <property type="protein sequence ID" value="KAF1023231.1"/>
    <property type="molecule type" value="Genomic_DNA"/>
</dbReference>
<dbReference type="NCBIfam" id="TIGR00254">
    <property type="entry name" value="GGDEF"/>
    <property type="match status" value="1"/>
</dbReference>
<dbReference type="AlphaFoldDB" id="A0A7V8FRE8"/>
<name>A0A7V8FRE8_9BURK</name>
<dbReference type="InterPro" id="IPR043128">
    <property type="entry name" value="Rev_trsase/Diguanyl_cyclase"/>
</dbReference>
<dbReference type="GO" id="GO:1902201">
    <property type="term" value="P:negative regulation of bacterial-type flagellum-dependent cell motility"/>
    <property type="evidence" value="ECO:0007669"/>
    <property type="project" value="TreeGrafter"/>
</dbReference>
<feature type="domain" description="GGDEF" evidence="3">
    <location>
        <begin position="1"/>
        <end position="78"/>
    </location>
</feature>
<dbReference type="Pfam" id="PF00990">
    <property type="entry name" value="GGDEF"/>
    <property type="match status" value="1"/>
</dbReference>
<evidence type="ECO:0000313" key="4">
    <source>
        <dbReference type="EMBL" id="KAF1023231.1"/>
    </source>
</evidence>
<organism evidence="4 5">
    <name type="scientific">Paracidovorax wautersii</name>
    <dbReference type="NCBI Taxonomy" id="1177982"/>
    <lineage>
        <taxon>Bacteria</taxon>
        <taxon>Pseudomonadati</taxon>
        <taxon>Pseudomonadota</taxon>
        <taxon>Betaproteobacteria</taxon>
        <taxon>Burkholderiales</taxon>
        <taxon>Comamonadaceae</taxon>
        <taxon>Paracidovorax</taxon>
    </lineage>
</organism>
<evidence type="ECO:0000256" key="2">
    <source>
        <dbReference type="ARBA" id="ARBA00034247"/>
    </source>
</evidence>
<dbReference type="PANTHER" id="PTHR45138">
    <property type="entry name" value="REGULATORY COMPONENTS OF SENSORY TRANSDUCTION SYSTEM"/>
    <property type="match status" value="1"/>
</dbReference>
<dbReference type="InterPro" id="IPR029787">
    <property type="entry name" value="Nucleotide_cyclase"/>
</dbReference>